<dbReference type="Gene3D" id="1.20.1250.20">
    <property type="entry name" value="MFS general substrate transporter like domains"/>
    <property type="match status" value="1"/>
</dbReference>
<dbReference type="AlphaFoldDB" id="A0A0E0I6K0"/>
<keyword evidence="3" id="KW-1185">Reference proteome</keyword>
<feature type="transmembrane region" description="Helical" evidence="1">
    <location>
        <begin position="337"/>
        <end position="355"/>
    </location>
</feature>
<feature type="transmembrane region" description="Helical" evidence="1">
    <location>
        <begin position="65"/>
        <end position="83"/>
    </location>
</feature>
<dbReference type="GO" id="GO:0015098">
    <property type="term" value="F:molybdate ion transmembrane transporter activity"/>
    <property type="evidence" value="ECO:0007669"/>
    <property type="project" value="InterPro"/>
</dbReference>
<reference evidence="2" key="1">
    <citation type="submission" date="2015-04" db="UniProtKB">
        <authorList>
            <consortium name="EnsemblPlants"/>
        </authorList>
    </citation>
    <scope>IDENTIFICATION</scope>
    <source>
        <strain evidence="2">SL10</strain>
    </source>
</reference>
<feature type="transmembrane region" description="Helical" evidence="1">
    <location>
        <begin position="98"/>
        <end position="118"/>
    </location>
</feature>
<keyword evidence="1" id="KW-1133">Transmembrane helix</keyword>
<reference evidence="2" key="2">
    <citation type="submission" date="2018-04" db="EMBL/GenBank/DDBJ databases">
        <title>OnivRS2 (Oryza nivara Reference Sequence Version 2).</title>
        <authorList>
            <person name="Zhang J."/>
            <person name="Kudrna D."/>
            <person name="Lee S."/>
            <person name="Talag J."/>
            <person name="Rajasekar S."/>
            <person name="Welchert J."/>
            <person name="Hsing Y.-I."/>
            <person name="Wing R.A."/>
        </authorList>
    </citation>
    <scope>NUCLEOTIDE SEQUENCE [LARGE SCALE GENOMIC DNA]</scope>
    <source>
        <strain evidence="2">SL10</strain>
    </source>
</reference>
<feature type="transmembrane region" description="Helical" evidence="1">
    <location>
        <begin position="152"/>
        <end position="174"/>
    </location>
</feature>
<dbReference type="Proteomes" id="UP000006591">
    <property type="component" value="Chromosome 8"/>
</dbReference>
<evidence type="ECO:0000256" key="1">
    <source>
        <dbReference type="SAM" id="Phobius"/>
    </source>
</evidence>
<dbReference type="PANTHER" id="PTHR23516">
    <property type="entry name" value="SAM (S-ADENOSYL METHIONINE) TRANSPORTER"/>
    <property type="match status" value="1"/>
</dbReference>
<organism evidence="2">
    <name type="scientific">Oryza nivara</name>
    <name type="common">Indian wild rice</name>
    <name type="synonym">Oryza sativa f. spontanea</name>
    <dbReference type="NCBI Taxonomy" id="4536"/>
    <lineage>
        <taxon>Eukaryota</taxon>
        <taxon>Viridiplantae</taxon>
        <taxon>Streptophyta</taxon>
        <taxon>Embryophyta</taxon>
        <taxon>Tracheophyta</taxon>
        <taxon>Spermatophyta</taxon>
        <taxon>Magnoliopsida</taxon>
        <taxon>Liliopsida</taxon>
        <taxon>Poales</taxon>
        <taxon>Poaceae</taxon>
        <taxon>BOP clade</taxon>
        <taxon>Oryzoideae</taxon>
        <taxon>Oryzeae</taxon>
        <taxon>Oryzinae</taxon>
        <taxon>Oryza</taxon>
    </lineage>
</organism>
<dbReference type="STRING" id="4536.A0A0E0I6K0"/>
<feature type="transmembrane region" description="Helical" evidence="1">
    <location>
        <begin position="302"/>
        <end position="325"/>
    </location>
</feature>
<dbReference type="Gramene" id="ONIVA08G01030.1">
    <property type="protein sequence ID" value="ONIVA08G01030.1"/>
    <property type="gene ID" value="ONIVA08G01030"/>
</dbReference>
<keyword evidence="1" id="KW-0812">Transmembrane</keyword>
<protein>
    <recommendedName>
        <fullName evidence="4">Major facilitator superfamily (MFS) profile domain-containing protein</fullName>
    </recommendedName>
</protein>
<dbReference type="GO" id="GO:0016020">
    <property type="term" value="C:membrane"/>
    <property type="evidence" value="ECO:0007669"/>
    <property type="project" value="InterPro"/>
</dbReference>
<name>A0A0E0I6K0_ORYNI</name>
<accession>A0A0E0I6K0</accession>
<dbReference type="eggNOG" id="KOG4332">
    <property type="taxonomic scope" value="Eukaryota"/>
</dbReference>
<feature type="transmembrane region" description="Helical" evidence="1">
    <location>
        <begin position="220"/>
        <end position="238"/>
    </location>
</feature>
<evidence type="ECO:0000313" key="3">
    <source>
        <dbReference type="Proteomes" id="UP000006591"/>
    </source>
</evidence>
<feature type="transmembrane region" description="Helical" evidence="1">
    <location>
        <begin position="394"/>
        <end position="412"/>
    </location>
</feature>
<feature type="transmembrane region" description="Helical" evidence="1">
    <location>
        <begin position="361"/>
        <end position="382"/>
    </location>
</feature>
<feature type="transmembrane region" description="Helical" evidence="1">
    <location>
        <begin position="186"/>
        <end position="208"/>
    </location>
</feature>
<proteinExistence type="predicted"/>
<evidence type="ECO:0008006" key="4">
    <source>
        <dbReference type="Google" id="ProtNLM"/>
    </source>
</evidence>
<dbReference type="InterPro" id="IPR008509">
    <property type="entry name" value="MOT2/MFSD5"/>
</dbReference>
<feature type="transmembrane region" description="Helical" evidence="1">
    <location>
        <begin position="15"/>
        <end position="34"/>
    </location>
</feature>
<dbReference type="EnsemblPlants" id="ONIVA08G01030.1">
    <property type="protein sequence ID" value="ONIVA08G01030.1"/>
    <property type="gene ID" value="ONIVA08G01030"/>
</dbReference>
<sequence length="550" mass="60971">MGVVIEREEWALTPLAYPLLSAASLAAVLLLPYFSPPSHATAAASPSSHSPFDVGTTPFLRFRRGFLFVFSLASVAEGIHSVFGEDEFARCGLGREQMAARLAAAAAAVLFLGGFSGVVSDKLGPRQACIFYWMLQLAVGALKSFSGLRCAWISNLISALASSMFYFCFETWFVVEHEKQGQKQDLLFDSFWLMTFFESMSLLGSQGITNLLVNDDDKGFLLPYAFAALLSIVGLLYIRKNAPSTTHHASVIGSYQKSFFAHVFRDKRVLILVLAQASIHFSMSAFWFLWAPTIVADGRDAQLSLIFPCFLASRMFGSASFPWFYGTTAPFQNEDSLTIAYVTVGIALSIVAYDYQDIGTLVILFCIFHACVGFILPSLARLRTMYLPNELRGGMMSFSLGLANAAIFIFLMQDHLYHKKDIHLCAHMPSRDSEHSVLPAGFIPSKHCKFNHSRICGLWPSSGWGLHSYAEAAEKAHSARYTQFVESWADNMGLHNQLQDKSSKRRISCLRVFPGVAEVRNLSHLKAFFSHLYDTVYLTSALTPLISLSL</sequence>
<keyword evidence="1" id="KW-0472">Membrane</keyword>
<evidence type="ECO:0000313" key="2">
    <source>
        <dbReference type="EnsemblPlants" id="ONIVA08G01030.1"/>
    </source>
</evidence>
<dbReference type="PANTHER" id="PTHR23516:SF2">
    <property type="entry name" value="MOLYBDATE-ANION TRANSPORTER"/>
    <property type="match status" value="1"/>
</dbReference>
<dbReference type="OMA" id="MHVLKRW"/>
<feature type="transmembrane region" description="Helical" evidence="1">
    <location>
        <begin position="269"/>
        <end position="290"/>
    </location>
</feature>
<dbReference type="SUPFAM" id="SSF103473">
    <property type="entry name" value="MFS general substrate transporter"/>
    <property type="match status" value="1"/>
</dbReference>
<dbReference type="Pfam" id="PF05631">
    <property type="entry name" value="MFS_5"/>
    <property type="match status" value="1"/>
</dbReference>
<dbReference type="InterPro" id="IPR036259">
    <property type="entry name" value="MFS_trans_sf"/>
</dbReference>